<protein>
    <submittedName>
        <fullName evidence="2">Uncharacterized protein</fullName>
    </submittedName>
</protein>
<comment type="caution">
    <text evidence="2">The sequence shown here is derived from an EMBL/GenBank/DDBJ whole genome shotgun (WGS) entry which is preliminary data.</text>
</comment>
<name>A0A964XS48_9PROT</name>
<keyword evidence="1" id="KW-0175">Coiled coil</keyword>
<accession>A0A964XS48</accession>
<proteinExistence type="predicted"/>
<reference evidence="2" key="1">
    <citation type="submission" date="2018-10" db="EMBL/GenBank/DDBJ databases">
        <title>Iterative Subtractive Binning of Freshwater Chronoseries Metagenomes Recovers Nearly Complete Genomes from over Four Hundred Novel Species.</title>
        <authorList>
            <person name="Rodriguez-R L.M."/>
            <person name="Tsementzi D."/>
            <person name="Luo C."/>
            <person name="Konstantinidis K.T."/>
        </authorList>
    </citation>
    <scope>NUCLEOTIDE SEQUENCE</scope>
    <source>
        <strain evidence="2">WB7_6_001</strain>
    </source>
</reference>
<organism evidence="2 3">
    <name type="scientific">Candidatus Fonsibacter lacus</name>
    <dbReference type="NCBI Taxonomy" id="2576439"/>
    <lineage>
        <taxon>Bacteria</taxon>
        <taxon>Pseudomonadati</taxon>
        <taxon>Pseudomonadota</taxon>
        <taxon>Alphaproteobacteria</taxon>
        <taxon>Candidatus Pelagibacterales</taxon>
        <taxon>Candidatus Pelagibacterales incertae sedis</taxon>
        <taxon>Candidatus Fonsibacter</taxon>
    </lineage>
</organism>
<dbReference type="EMBL" id="RGET01000052">
    <property type="protein sequence ID" value="NBN88127.1"/>
    <property type="molecule type" value="Genomic_DNA"/>
</dbReference>
<evidence type="ECO:0000313" key="3">
    <source>
        <dbReference type="Proteomes" id="UP000713222"/>
    </source>
</evidence>
<gene>
    <name evidence="2" type="ORF">EBV32_03435</name>
</gene>
<sequence>MHIDIKEAKEKYGKSETTLRNIVREWRKGKHKGAIKLDNGRVLFKVSFLDDKFKAQNTNPKTNSVNLPSIDERTLAILEKQLDEKDKQIEKLQFLLAQSQENYNKLIQSPEPKKKRWFKIF</sequence>
<dbReference type="AlphaFoldDB" id="A0A964XS48"/>
<evidence type="ECO:0000313" key="2">
    <source>
        <dbReference type="EMBL" id="NBN88127.1"/>
    </source>
</evidence>
<dbReference type="Proteomes" id="UP000713222">
    <property type="component" value="Unassembled WGS sequence"/>
</dbReference>
<evidence type="ECO:0000256" key="1">
    <source>
        <dbReference type="SAM" id="Coils"/>
    </source>
</evidence>
<feature type="coiled-coil region" evidence="1">
    <location>
        <begin position="75"/>
        <end position="102"/>
    </location>
</feature>